<dbReference type="EMBL" id="BAAARE010000018">
    <property type="protein sequence ID" value="GAA2495151.1"/>
    <property type="molecule type" value="Genomic_DNA"/>
</dbReference>
<organism evidence="1 2">
    <name type="scientific">Terrabacter carboxydivorans</name>
    <dbReference type="NCBI Taxonomy" id="619730"/>
    <lineage>
        <taxon>Bacteria</taxon>
        <taxon>Bacillati</taxon>
        <taxon>Actinomycetota</taxon>
        <taxon>Actinomycetes</taxon>
        <taxon>Micrococcales</taxon>
        <taxon>Intrasporangiaceae</taxon>
        <taxon>Terrabacter</taxon>
    </lineage>
</organism>
<name>A0ABP5ZD24_9MICO</name>
<comment type="caution">
    <text evidence="1">The sequence shown here is derived from an EMBL/GenBank/DDBJ whole genome shotgun (WGS) entry which is preliminary data.</text>
</comment>
<accession>A0ABP5ZD24</accession>
<gene>
    <name evidence="1" type="ORF">GCM10009858_36540</name>
</gene>
<keyword evidence="2" id="KW-1185">Reference proteome</keyword>
<reference evidence="2" key="1">
    <citation type="journal article" date="2019" name="Int. J. Syst. Evol. Microbiol.">
        <title>The Global Catalogue of Microorganisms (GCM) 10K type strain sequencing project: providing services to taxonomists for standard genome sequencing and annotation.</title>
        <authorList>
            <consortium name="The Broad Institute Genomics Platform"/>
            <consortium name="The Broad Institute Genome Sequencing Center for Infectious Disease"/>
            <person name="Wu L."/>
            <person name="Ma J."/>
        </authorList>
    </citation>
    <scope>NUCLEOTIDE SEQUENCE [LARGE SCALE GENOMIC DNA]</scope>
    <source>
        <strain evidence="2">JCM 16259</strain>
    </source>
</reference>
<dbReference type="RefSeq" id="WP_344256470.1">
    <property type="nucleotide sequence ID" value="NZ_BAAARE010000018.1"/>
</dbReference>
<sequence>MSIETWWWAVAPETREWLVAHNGEPLPDAVTEDILGVASPVDRDAWWADLDDSGRLGLSDAGVDWVEAVANDETPSTP</sequence>
<evidence type="ECO:0000313" key="2">
    <source>
        <dbReference type="Proteomes" id="UP001500730"/>
    </source>
</evidence>
<protein>
    <submittedName>
        <fullName evidence="1">Uncharacterized protein</fullName>
    </submittedName>
</protein>
<evidence type="ECO:0000313" key="1">
    <source>
        <dbReference type="EMBL" id="GAA2495151.1"/>
    </source>
</evidence>
<dbReference type="Proteomes" id="UP001500730">
    <property type="component" value="Unassembled WGS sequence"/>
</dbReference>
<proteinExistence type="predicted"/>